<gene>
    <name evidence="2" type="ORF">A3K92_02450</name>
</gene>
<accession>A0A2Z2M7U2</accession>
<dbReference type="GeneID" id="33331372"/>
<dbReference type="EMBL" id="CP014855">
    <property type="protein sequence ID" value="ASJ00422.1"/>
    <property type="molecule type" value="Genomic_DNA"/>
</dbReference>
<keyword evidence="3" id="KW-1185">Reference proteome</keyword>
<protein>
    <recommendedName>
        <fullName evidence="4">Transposase</fullName>
    </recommendedName>
</protein>
<keyword evidence="1" id="KW-1133">Transmembrane helix</keyword>
<dbReference type="KEGG" id="tgg:A3K92_02450"/>
<evidence type="ECO:0000313" key="3">
    <source>
        <dbReference type="Proteomes" id="UP000250134"/>
    </source>
</evidence>
<organism evidence="2 3">
    <name type="scientific">Thermococcus gorgonarius</name>
    <dbReference type="NCBI Taxonomy" id="71997"/>
    <lineage>
        <taxon>Archaea</taxon>
        <taxon>Methanobacteriati</taxon>
        <taxon>Methanobacteriota</taxon>
        <taxon>Thermococci</taxon>
        <taxon>Thermococcales</taxon>
        <taxon>Thermococcaceae</taxon>
        <taxon>Thermococcus</taxon>
    </lineage>
</organism>
<proteinExistence type="predicted"/>
<keyword evidence="1" id="KW-0472">Membrane</keyword>
<dbReference type="AlphaFoldDB" id="A0A2Z2M7U2"/>
<dbReference type="Proteomes" id="UP000250134">
    <property type="component" value="Chromosome"/>
</dbReference>
<evidence type="ECO:0008006" key="4">
    <source>
        <dbReference type="Google" id="ProtNLM"/>
    </source>
</evidence>
<sequence length="80" mass="9360">MRTARPFLKFLFFHLPRILFQVAGLFRVINRGKRAFRKGLESEDLPKELVEELLGEFDPLEGFGLREVLSFPRGRKRGRG</sequence>
<keyword evidence="1" id="KW-0812">Transmembrane</keyword>
<evidence type="ECO:0000313" key="2">
    <source>
        <dbReference type="EMBL" id="ASJ00422.1"/>
    </source>
</evidence>
<evidence type="ECO:0000256" key="1">
    <source>
        <dbReference type="SAM" id="Phobius"/>
    </source>
</evidence>
<dbReference type="RefSeq" id="WP_088884762.1">
    <property type="nucleotide sequence ID" value="NZ_CP014855.1"/>
</dbReference>
<dbReference type="OrthoDB" id="102487at2157"/>
<feature type="transmembrane region" description="Helical" evidence="1">
    <location>
        <begin position="6"/>
        <end position="29"/>
    </location>
</feature>
<name>A0A2Z2M7U2_THEGO</name>
<reference evidence="2 3" key="1">
    <citation type="submission" date="2016-03" db="EMBL/GenBank/DDBJ databases">
        <title>Complete genome sequence of Thermococcus gorgonarius.</title>
        <authorList>
            <person name="Oger P.M."/>
        </authorList>
    </citation>
    <scope>NUCLEOTIDE SEQUENCE [LARGE SCALE GENOMIC DNA]</scope>
    <source>
        <strain evidence="2 3">W-12</strain>
    </source>
</reference>